<evidence type="ECO:0000256" key="5">
    <source>
        <dbReference type="RuleBase" id="RU004508"/>
    </source>
</evidence>
<dbReference type="Pfam" id="PF01041">
    <property type="entry name" value="DegT_DnrJ_EryC1"/>
    <property type="match status" value="1"/>
</dbReference>
<organism evidence="6 7">
    <name type="scientific">Qipengyuania aquimaris</name>
    <dbReference type="NCBI Taxonomy" id="255984"/>
    <lineage>
        <taxon>Bacteria</taxon>
        <taxon>Pseudomonadati</taxon>
        <taxon>Pseudomonadota</taxon>
        <taxon>Alphaproteobacteria</taxon>
        <taxon>Sphingomonadales</taxon>
        <taxon>Erythrobacteraceae</taxon>
        <taxon>Qipengyuania</taxon>
    </lineage>
</organism>
<comment type="similarity">
    <text evidence="2 5">Belongs to the DegT/DnrJ/EryC1 family.</text>
</comment>
<dbReference type="Gene3D" id="3.40.640.10">
    <property type="entry name" value="Type I PLP-dependent aspartate aminotransferase-like (Major domain)"/>
    <property type="match status" value="1"/>
</dbReference>
<dbReference type="PANTHER" id="PTHR30244:SF9">
    <property type="entry name" value="PROTEIN RV3402C"/>
    <property type="match status" value="1"/>
</dbReference>
<evidence type="ECO:0000256" key="3">
    <source>
        <dbReference type="PIRSR" id="PIRSR000390-1"/>
    </source>
</evidence>
<evidence type="ECO:0000313" key="6">
    <source>
        <dbReference type="EMBL" id="MBY6218117.1"/>
    </source>
</evidence>
<dbReference type="Proteomes" id="UP000824927">
    <property type="component" value="Unassembled WGS sequence"/>
</dbReference>
<dbReference type="SUPFAM" id="SSF53383">
    <property type="entry name" value="PLP-dependent transferases"/>
    <property type="match status" value="1"/>
</dbReference>
<sequence length="392" mass="42393">MAFSSAIREAKVRKRPTKAQLLRIAPVPVTRPCTPPLEDLLPYLQDIWASSQLTNNAVNVRRLQEELQEYLGVSHVNLVANGTLGLLLALRALGISGEVITTPYTFVATTNAIVLAGATPVFADIDPETLNLSPEAVEARVTDQTQAILAVHSYGIPCDVEALQTIADRHGIPIIYDAAHCFGVEVGGRSLLDYGTCSILSFHATKVFNTFEGGAVVSSNPQLNQAIGQLANNGIVDEVNVNSVGLNAKMSELHAAIGLAQLPYVSGQIAQRLAIVEAYLEGLSDVQGLSFVQAKPDVIHNGYMFPIILGADYPVERDALYEILTKNGISARRYFYPIVADLPTYKRSSAIDFEEFVVARRAAEGVLCLPLFPGLDASIQDRIIEIVRNPLC</sequence>
<keyword evidence="6" id="KW-0808">Transferase</keyword>
<name>A0A9Q3S165_9SPHN</name>
<reference evidence="6" key="1">
    <citation type="submission" date="2021-06" db="EMBL/GenBank/DDBJ databases">
        <title>50 bacteria genomes isolated from Dapeng, Shenzhen, China.</title>
        <authorList>
            <person name="Zheng W."/>
            <person name="Yu S."/>
            <person name="Huang Y."/>
        </authorList>
    </citation>
    <scope>NUCLEOTIDE SEQUENCE</scope>
    <source>
        <strain evidence="6">DP4N28-2</strain>
    </source>
</reference>
<dbReference type="RefSeq" id="WP_222405042.1">
    <property type="nucleotide sequence ID" value="NZ_JAHVKP010000001.1"/>
</dbReference>
<dbReference type="EMBL" id="JAHVKP010000001">
    <property type="protein sequence ID" value="MBY6218117.1"/>
    <property type="molecule type" value="Genomic_DNA"/>
</dbReference>
<dbReference type="InterPro" id="IPR015424">
    <property type="entry name" value="PyrdxlP-dep_Trfase"/>
</dbReference>
<dbReference type="Gene3D" id="3.90.1150.10">
    <property type="entry name" value="Aspartate Aminotransferase, domain 1"/>
    <property type="match status" value="1"/>
</dbReference>
<dbReference type="AlphaFoldDB" id="A0A9Q3S165"/>
<dbReference type="PANTHER" id="PTHR30244">
    <property type="entry name" value="TRANSAMINASE"/>
    <property type="match status" value="1"/>
</dbReference>
<keyword evidence="6" id="KW-0032">Aminotransferase</keyword>
<dbReference type="InterPro" id="IPR000653">
    <property type="entry name" value="DegT/StrS_aminotransferase"/>
</dbReference>
<feature type="modified residue" description="N6-(pyridoxal phosphate)lysine" evidence="4">
    <location>
        <position position="206"/>
    </location>
</feature>
<dbReference type="GO" id="GO:0008483">
    <property type="term" value="F:transaminase activity"/>
    <property type="evidence" value="ECO:0007669"/>
    <property type="project" value="UniProtKB-KW"/>
</dbReference>
<dbReference type="GO" id="GO:0030170">
    <property type="term" value="F:pyridoxal phosphate binding"/>
    <property type="evidence" value="ECO:0007669"/>
    <property type="project" value="TreeGrafter"/>
</dbReference>
<dbReference type="InterPro" id="IPR015422">
    <property type="entry name" value="PyrdxlP-dep_Trfase_small"/>
</dbReference>
<dbReference type="PIRSF" id="PIRSF000390">
    <property type="entry name" value="PLP_StrS"/>
    <property type="match status" value="1"/>
</dbReference>
<gene>
    <name evidence="6" type="ORF">KUV31_07140</name>
</gene>
<evidence type="ECO:0000256" key="4">
    <source>
        <dbReference type="PIRSR" id="PIRSR000390-2"/>
    </source>
</evidence>
<evidence type="ECO:0000256" key="1">
    <source>
        <dbReference type="ARBA" id="ARBA00022898"/>
    </source>
</evidence>
<comment type="caution">
    <text evidence="6">The sequence shown here is derived from an EMBL/GenBank/DDBJ whole genome shotgun (WGS) entry which is preliminary data.</text>
</comment>
<evidence type="ECO:0000256" key="2">
    <source>
        <dbReference type="ARBA" id="ARBA00037999"/>
    </source>
</evidence>
<dbReference type="CDD" id="cd00616">
    <property type="entry name" value="AHBA_syn"/>
    <property type="match status" value="1"/>
</dbReference>
<dbReference type="GO" id="GO:0000271">
    <property type="term" value="P:polysaccharide biosynthetic process"/>
    <property type="evidence" value="ECO:0007669"/>
    <property type="project" value="TreeGrafter"/>
</dbReference>
<proteinExistence type="inferred from homology"/>
<keyword evidence="1 4" id="KW-0663">Pyridoxal phosphate</keyword>
<evidence type="ECO:0000313" key="7">
    <source>
        <dbReference type="Proteomes" id="UP000824927"/>
    </source>
</evidence>
<feature type="active site" description="Proton acceptor" evidence="3">
    <location>
        <position position="206"/>
    </location>
</feature>
<protein>
    <submittedName>
        <fullName evidence="6">DegT/DnrJ/EryC1/StrS family aminotransferase</fullName>
    </submittedName>
</protein>
<dbReference type="InterPro" id="IPR015421">
    <property type="entry name" value="PyrdxlP-dep_Trfase_major"/>
</dbReference>
<accession>A0A9Q3S165</accession>